<comment type="caution">
    <text evidence="9">The sequence shown here is derived from an EMBL/GenBank/DDBJ whole genome shotgun (WGS) entry which is preliminary data.</text>
</comment>
<dbReference type="Pfam" id="PF00593">
    <property type="entry name" value="TonB_dep_Rec_b-barrel"/>
    <property type="match status" value="1"/>
</dbReference>
<keyword evidence="10" id="KW-1185">Reference proteome</keyword>
<evidence type="ECO:0000256" key="4">
    <source>
        <dbReference type="RuleBase" id="RU003357"/>
    </source>
</evidence>
<feature type="chain" id="PRO_5021502367" evidence="6">
    <location>
        <begin position="30"/>
        <end position="987"/>
    </location>
</feature>
<dbReference type="Gene3D" id="2.170.130.10">
    <property type="entry name" value="TonB-dependent receptor, plug domain"/>
    <property type="match status" value="1"/>
</dbReference>
<dbReference type="AlphaFoldDB" id="A0A502KPK2"/>
<dbReference type="EMBL" id="SAWY01000041">
    <property type="protein sequence ID" value="TPH12135.1"/>
    <property type="molecule type" value="Genomic_DNA"/>
</dbReference>
<dbReference type="SUPFAM" id="SSF56935">
    <property type="entry name" value="Porins"/>
    <property type="match status" value="1"/>
</dbReference>
<reference evidence="9 10" key="1">
    <citation type="submission" date="2019-01" db="EMBL/GenBank/DDBJ databases">
        <title>Litorilituus lipolytica sp. nov., isolated from intertidal sand of the Yellow Sea in China.</title>
        <authorList>
            <person name="Liu A."/>
        </authorList>
    </citation>
    <scope>NUCLEOTIDE SEQUENCE [LARGE SCALE GENOMIC DNA]</scope>
    <source>
        <strain evidence="9 10">RZ04</strain>
    </source>
</reference>
<evidence type="ECO:0000256" key="1">
    <source>
        <dbReference type="ARBA" id="ARBA00004442"/>
    </source>
</evidence>
<keyword evidence="4" id="KW-0798">TonB box</keyword>
<evidence type="ECO:0000256" key="3">
    <source>
        <dbReference type="ARBA" id="ARBA00023237"/>
    </source>
</evidence>
<dbReference type="OrthoDB" id="8727862at2"/>
<evidence type="ECO:0000313" key="10">
    <source>
        <dbReference type="Proteomes" id="UP000315303"/>
    </source>
</evidence>
<keyword evidence="6" id="KW-0732">Signal</keyword>
<feature type="domain" description="TonB-dependent receptor plug" evidence="8">
    <location>
        <begin position="59"/>
        <end position="161"/>
    </location>
</feature>
<dbReference type="NCBIfam" id="TIGR01782">
    <property type="entry name" value="TonB-Xanth-Caul"/>
    <property type="match status" value="1"/>
</dbReference>
<evidence type="ECO:0000256" key="6">
    <source>
        <dbReference type="SAM" id="SignalP"/>
    </source>
</evidence>
<dbReference type="InterPro" id="IPR012910">
    <property type="entry name" value="Plug_dom"/>
</dbReference>
<gene>
    <name evidence="9" type="ORF">EPA86_17425</name>
</gene>
<keyword evidence="3" id="KW-0998">Cell outer membrane</keyword>
<dbReference type="InterPro" id="IPR000531">
    <property type="entry name" value="Beta-barrel_TonB"/>
</dbReference>
<dbReference type="PANTHER" id="PTHR40980">
    <property type="entry name" value="PLUG DOMAIN-CONTAINING PROTEIN"/>
    <property type="match status" value="1"/>
</dbReference>
<dbReference type="InterPro" id="IPR037066">
    <property type="entry name" value="Plug_dom_sf"/>
</dbReference>
<dbReference type="Gene3D" id="2.40.170.20">
    <property type="entry name" value="TonB-dependent receptor, beta-barrel domain"/>
    <property type="match status" value="1"/>
</dbReference>
<comment type="similarity">
    <text evidence="4">Belongs to the TonB-dependent receptor family.</text>
</comment>
<evidence type="ECO:0000256" key="5">
    <source>
        <dbReference type="SAM" id="MobiDB-lite"/>
    </source>
</evidence>
<feature type="domain" description="TonB-dependent receptor-like beta-barrel" evidence="7">
    <location>
        <begin position="529"/>
        <end position="953"/>
    </location>
</feature>
<evidence type="ECO:0000259" key="7">
    <source>
        <dbReference type="Pfam" id="PF00593"/>
    </source>
</evidence>
<dbReference type="Pfam" id="PF07715">
    <property type="entry name" value="Plug"/>
    <property type="match status" value="1"/>
</dbReference>
<dbReference type="PANTHER" id="PTHR40980:SF3">
    <property type="entry name" value="TONB-DEPENDENT RECEPTOR-LIKE BETA-BARREL DOMAIN-CONTAINING PROTEIN"/>
    <property type="match status" value="1"/>
</dbReference>
<name>A0A502KPK2_9GAMM</name>
<dbReference type="Proteomes" id="UP000315303">
    <property type="component" value="Unassembled WGS sequence"/>
</dbReference>
<dbReference type="RefSeq" id="WP_140605666.1">
    <property type="nucleotide sequence ID" value="NZ_SAWY01000041.1"/>
</dbReference>
<sequence length="987" mass="108305">MKHLQFSKKRLAVYISAILATGTSSGVLAEEATEVKKDNVEVIEVQGIKGSLVRSMNVKRDMSGVVDAISAEEMGKFPDTNLAESLQRITGVTVSRSNGEGSQITVRGFGPDFNLVTLNGRQMPGTGNSRSYSFENLSSDGVSALEVYKTARAENPTGGLGATVNIVTSKPLASPGEKMSLSAKAIHDTSNEEGDDVTPEFSAVYSNTFADDSFGIGFSFNHHRRDFQQQSASIQGWQANVDLPSNLDDSKVIDPRPLDEEGNRIGNHFFPRDMNYGIGNFQRERTNGHVVVQYAPIDNLIISADYTGTKAVTGMNSIGWGMWNDYGGNINGYELDENGTVVYADISGNDGSYSASRATTEVEEQSFGLNIDWQVSDTLFLTLDYHDSSSETDNGADKGLGSHGTLVLGSDQLNTKIYDYRTGEIPHGEILWKNGTNELAPSEIDSHFSQFIHSPGKSTVEQLQVDGVWENDLVDIGLVDVKFGVARTEQEMGGSHAWSGLIGGFLFNPSWPEIFPDGMFTRNDTGDFLDAFDGGGAQLNPHYYYTFDFDEAVARSEAFLTNEVLGGNDYFATTAYHDMGTFSQGSVNEDTTSVYIDTSWEFDIADFPVQINAGLRYEQTDVTSQVLQPVPTSVWWKGGSEWHTQYLPGENNFLTMEGEHDVFLPMLDLRVDLTDDIVGRVSWGKTISRAPLGSLAGGRSLSGSPKIGSRNGGEGNTNLQPFESTNFDLSLEYYYGEGSYAAVGFFNKDVENFIGSQITSSTIDGFRDIYQGPRWQQAVSDIEARGDQATNDAIFAQIQANGSALNDEGYLEPTAEDPLMVWDITRPFNAPDTKTVNGFEVALQHLIGDSGFGVGVNATFVDGDVEFDVDSLSQQTPLTGLSDSANFQAFYEKHGLSVKVTYAWRDEYLIGVGQSQGSSDNPPQFAKEFGQWDMSVNYDVTERFTVFFEGINLNNETEQGFGRYEEQFLFAREYGPRYALGVRYSFN</sequence>
<accession>A0A502KPK2</accession>
<dbReference type="InterPro" id="IPR010104">
    <property type="entry name" value="TonB_rcpt_bac"/>
</dbReference>
<proteinExistence type="inferred from homology"/>
<evidence type="ECO:0000313" key="9">
    <source>
        <dbReference type="EMBL" id="TPH12135.1"/>
    </source>
</evidence>
<feature type="signal peptide" evidence="6">
    <location>
        <begin position="1"/>
        <end position="29"/>
    </location>
</feature>
<evidence type="ECO:0000256" key="2">
    <source>
        <dbReference type="ARBA" id="ARBA00023136"/>
    </source>
</evidence>
<keyword evidence="9" id="KW-0675">Receptor</keyword>
<dbReference type="GO" id="GO:0009279">
    <property type="term" value="C:cell outer membrane"/>
    <property type="evidence" value="ECO:0007669"/>
    <property type="project" value="UniProtKB-SubCell"/>
</dbReference>
<keyword evidence="2 4" id="KW-0472">Membrane</keyword>
<evidence type="ECO:0000259" key="8">
    <source>
        <dbReference type="Pfam" id="PF07715"/>
    </source>
</evidence>
<dbReference type="InterPro" id="IPR036942">
    <property type="entry name" value="Beta-barrel_TonB_sf"/>
</dbReference>
<comment type="subcellular location">
    <subcellularLocation>
        <location evidence="1 4">Cell outer membrane</location>
    </subcellularLocation>
</comment>
<protein>
    <submittedName>
        <fullName evidence="9">TonB-dependent receptor</fullName>
    </submittedName>
</protein>
<organism evidence="9 10">
    <name type="scientific">Litorilituus lipolyticus</name>
    <dbReference type="NCBI Taxonomy" id="2491017"/>
    <lineage>
        <taxon>Bacteria</taxon>
        <taxon>Pseudomonadati</taxon>
        <taxon>Pseudomonadota</taxon>
        <taxon>Gammaproteobacteria</taxon>
        <taxon>Alteromonadales</taxon>
        <taxon>Colwelliaceae</taxon>
        <taxon>Litorilituus</taxon>
    </lineage>
</organism>
<feature type="region of interest" description="Disordered" evidence="5">
    <location>
        <begin position="701"/>
        <end position="721"/>
    </location>
</feature>